<dbReference type="CDD" id="cd04301">
    <property type="entry name" value="NAT_SF"/>
    <property type="match status" value="1"/>
</dbReference>
<protein>
    <submittedName>
        <fullName evidence="2">GNAT family N-acetyltransferase</fullName>
    </submittedName>
</protein>
<organism evidence="2 3">
    <name type="scientific">Marinicrinis lubricantis</name>
    <dbReference type="NCBI Taxonomy" id="2086470"/>
    <lineage>
        <taxon>Bacteria</taxon>
        <taxon>Bacillati</taxon>
        <taxon>Bacillota</taxon>
        <taxon>Bacilli</taxon>
        <taxon>Bacillales</taxon>
        <taxon>Paenibacillaceae</taxon>
    </lineage>
</organism>
<dbReference type="Gene3D" id="3.40.630.30">
    <property type="match status" value="1"/>
</dbReference>
<dbReference type="InterPro" id="IPR016181">
    <property type="entry name" value="Acyl_CoA_acyltransferase"/>
</dbReference>
<name>A0ABW1IJ56_9BACL</name>
<accession>A0ABW1IJ56</accession>
<dbReference type="SUPFAM" id="SSF55729">
    <property type="entry name" value="Acyl-CoA N-acyltransferases (Nat)"/>
    <property type="match status" value="1"/>
</dbReference>
<evidence type="ECO:0000313" key="2">
    <source>
        <dbReference type="EMBL" id="MFC5985078.1"/>
    </source>
</evidence>
<dbReference type="InterPro" id="IPR000182">
    <property type="entry name" value="GNAT_dom"/>
</dbReference>
<comment type="caution">
    <text evidence="2">The sequence shown here is derived from an EMBL/GenBank/DDBJ whole genome shotgun (WGS) entry which is preliminary data.</text>
</comment>
<dbReference type="EMBL" id="JBHSQV010000006">
    <property type="protein sequence ID" value="MFC5985078.1"/>
    <property type="molecule type" value="Genomic_DNA"/>
</dbReference>
<evidence type="ECO:0000313" key="3">
    <source>
        <dbReference type="Proteomes" id="UP001596250"/>
    </source>
</evidence>
<feature type="domain" description="N-acetyltransferase" evidence="1">
    <location>
        <begin position="4"/>
        <end position="156"/>
    </location>
</feature>
<dbReference type="RefSeq" id="WP_379891569.1">
    <property type="nucleotide sequence ID" value="NZ_CBCSCT010000036.1"/>
</dbReference>
<gene>
    <name evidence="2" type="ORF">ACFPXP_01050</name>
</gene>
<dbReference type="Proteomes" id="UP001596250">
    <property type="component" value="Unassembled WGS sequence"/>
</dbReference>
<sequence length="212" mass="24736">MLDRTVRRMELSEFDHFYACIENDFPVGEYAPHQVMKGQVSRGLQEGWVYQEGEQALGYAFCAAGHPNDCVLLSFFAIHKPYRKHGIGSEFLAALNRKYDHKRTMLVEVEKPELSETENERIVRNNRIAFYGKAGYRQIPAIEYVIWDVPMHLMAAPLAAEWPWIVQHVGQIIYDINEMLMGQRYMHHMKFVRLKGQDATRSQQNRTESNND</sequence>
<dbReference type="Pfam" id="PF13508">
    <property type="entry name" value="Acetyltransf_7"/>
    <property type="match status" value="1"/>
</dbReference>
<dbReference type="PROSITE" id="PS51186">
    <property type="entry name" value="GNAT"/>
    <property type="match status" value="1"/>
</dbReference>
<keyword evidence="3" id="KW-1185">Reference proteome</keyword>
<reference evidence="3" key="1">
    <citation type="journal article" date="2019" name="Int. J. Syst. Evol. Microbiol.">
        <title>The Global Catalogue of Microorganisms (GCM) 10K type strain sequencing project: providing services to taxonomists for standard genome sequencing and annotation.</title>
        <authorList>
            <consortium name="The Broad Institute Genomics Platform"/>
            <consortium name="The Broad Institute Genome Sequencing Center for Infectious Disease"/>
            <person name="Wu L."/>
            <person name="Ma J."/>
        </authorList>
    </citation>
    <scope>NUCLEOTIDE SEQUENCE [LARGE SCALE GENOMIC DNA]</scope>
    <source>
        <strain evidence="3">CCM 8749</strain>
    </source>
</reference>
<proteinExistence type="predicted"/>
<evidence type="ECO:0000259" key="1">
    <source>
        <dbReference type="PROSITE" id="PS51186"/>
    </source>
</evidence>